<dbReference type="PANTHER" id="PTHR43155">
    <property type="entry name" value="CYCLIC DI-GMP PHOSPHODIESTERASE PA4108-RELATED"/>
    <property type="match status" value="1"/>
</dbReference>
<dbReference type="CDD" id="cd00077">
    <property type="entry name" value="HDc"/>
    <property type="match status" value="1"/>
</dbReference>
<keyword evidence="3" id="KW-1185">Reference proteome</keyword>
<dbReference type="SUPFAM" id="SSF109604">
    <property type="entry name" value="HD-domain/PDEase-like"/>
    <property type="match status" value="1"/>
</dbReference>
<dbReference type="RefSeq" id="WP_079589712.1">
    <property type="nucleotide sequence ID" value="NZ_FUYN01000003.1"/>
</dbReference>
<sequence length="363" mass="41131">MRFVPIEHIKENSILGDTIYSVDGVLLANEGIKLTARLLNKIKENQIFTLYITDEHSNSKINRLIHPNLRNKAMLIIKEIFLAAGYRDANGQLKSKSIYEYMSSLNSIVDEILLELSSKKNIPLEYIDIKSVENYLYMSSLNCGILGALIAMDMDYNYEMTKNIFLAGIFHDIGMALIPPDIFQKKTEFTTEEKMMIINHPKIGIEFLKDKHFLNAYVKQATLQHHEKLDGTGYPLRISGEEINTVSQIVGITDVYDAMTSDKPYRRATTPHEAIEYLMAGSGRLFDSNVVSVFTKKINPYPPGSLVKLSTGDIAVVDEVIKGLPLRPKLRLIKGTEGNYSYEPLDLTKNHKIFIDSLVYNID</sequence>
<dbReference type="EMBL" id="FUYN01000003">
    <property type="protein sequence ID" value="SKB51075.1"/>
    <property type="molecule type" value="Genomic_DNA"/>
</dbReference>
<organism evidence="2 3">
    <name type="scientific">Acetoanaerobium noterae</name>
    <dbReference type="NCBI Taxonomy" id="745369"/>
    <lineage>
        <taxon>Bacteria</taxon>
        <taxon>Bacillati</taxon>
        <taxon>Bacillota</taxon>
        <taxon>Clostridia</taxon>
        <taxon>Peptostreptococcales</taxon>
        <taxon>Filifactoraceae</taxon>
        <taxon>Acetoanaerobium</taxon>
    </lineage>
</organism>
<gene>
    <name evidence="2" type="ORF">SAMN02745120_1897</name>
</gene>
<evidence type="ECO:0000313" key="2">
    <source>
        <dbReference type="EMBL" id="SKB51075.1"/>
    </source>
</evidence>
<evidence type="ECO:0000259" key="1">
    <source>
        <dbReference type="PROSITE" id="PS51832"/>
    </source>
</evidence>
<evidence type="ECO:0000313" key="3">
    <source>
        <dbReference type="Proteomes" id="UP000243406"/>
    </source>
</evidence>
<feature type="domain" description="HD-GYP" evidence="1">
    <location>
        <begin position="114"/>
        <end position="310"/>
    </location>
</feature>
<protein>
    <submittedName>
        <fullName evidence="2">HD-GYP domain, c-di-GMP phosphodiesterase class II (Or its inactivated variant)</fullName>
    </submittedName>
</protein>
<dbReference type="OrthoDB" id="9804747at2"/>
<dbReference type="Proteomes" id="UP000243406">
    <property type="component" value="Unassembled WGS sequence"/>
</dbReference>
<dbReference type="AlphaFoldDB" id="A0A1T5BV46"/>
<dbReference type="SMART" id="SM00471">
    <property type="entry name" value="HDc"/>
    <property type="match status" value="1"/>
</dbReference>
<dbReference type="PROSITE" id="PS51832">
    <property type="entry name" value="HD_GYP"/>
    <property type="match status" value="1"/>
</dbReference>
<dbReference type="InterPro" id="IPR037522">
    <property type="entry name" value="HD_GYP_dom"/>
</dbReference>
<accession>A0A1T5BV46</accession>
<name>A0A1T5BV46_9FIRM</name>
<proteinExistence type="predicted"/>
<dbReference type="Gene3D" id="1.10.3210.10">
    <property type="entry name" value="Hypothetical protein af1432"/>
    <property type="match status" value="1"/>
</dbReference>
<dbReference type="InterPro" id="IPR003607">
    <property type="entry name" value="HD/PDEase_dom"/>
</dbReference>
<dbReference type="PANTHER" id="PTHR43155:SF2">
    <property type="entry name" value="CYCLIC DI-GMP PHOSPHODIESTERASE PA4108"/>
    <property type="match status" value="1"/>
</dbReference>
<dbReference type="Pfam" id="PF13487">
    <property type="entry name" value="HD_5"/>
    <property type="match status" value="1"/>
</dbReference>
<reference evidence="3" key="1">
    <citation type="submission" date="2017-02" db="EMBL/GenBank/DDBJ databases">
        <authorList>
            <person name="Varghese N."/>
            <person name="Submissions S."/>
        </authorList>
    </citation>
    <scope>NUCLEOTIDE SEQUENCE [LARGE SCALE GENOMIC DNA]</scope>
    <source>
        <strain evidence="3">ATCC 35199</strain>
    </source>
</reference>